<dbReference type="InterPro" id="IPR013783">
    <property type="entry name" value="Ig-like_fold"/>
</dbReference>
<dbReference type="Pfam" id="PF19190">
    <property type="entry name" value="BACON_2"/>
    <property type="match status" value="1"/>
</dbReference>
<dbReference type="Proteomes" id="UP000189670">
    <property type="component" value="Unassembled WGS sequence"/>
</dbReference>
<comment type="caution">
    <text evidence="2">The sequence shown here is derived from an EMBL/GenBank/DDBJ whole genome shotgun (WGS) entry which is preliminary data.</text>
</comment>
<dbReference type="CDD" id="cd14948">
    <property type="entry name" value="BACON"/>
    <property type="match status" value="1"/>
</dbReference>
<reference evidence="3" key="1">
    <citation type="submission" date="2012-11" db="EMBL/GenBank/DDBJ databases">
        <authorList>
            <person name="Lucero-Rivera Y.E."/>
            <person name="Tovar-Ramirez D."/>
        </authorList>
    </citation>
    <scope>NUCLEOTIDE SEQUENCE [LARGE SCALE GENOMIC DNA]</scope>
    <source>
        <strain evidence="3">Araruama</strain>
    </source>
</reference>
<dbReference type="SUPFAM" id="SSF52833">
    <property type="entry name" value="Thioredoxin-like"/>
    <property type="match status" value="1"/>
</dbReference>
<feature type="domain" description="BACON" evidence="1">
    <location>
        <begin position="156"/>
        <end position="229"/>
    </location>
</feature>
<evidence type="ECO:0000313" key="2">
    <source>
        <dbReference type="EMBL" id="ETR66371.1"/>
    </source>
</evidence>
<dbReference type="InterPro" id="IPR036249">
    <property type="entry name" value="Thioredoxin-like_sf"/>
</dbReference>
<dbReference type="AlphaFoldDB" id="A0A1V1NUY0"/>
<dbReference type="EMBL" id="ATBP01002028">
    <property type="protein sequence ID" value="ETR66371.1"/>
    <property type="molecule type" value="Genomic_DNA"/>
</dbReference>
<sequence>ETVYRCINNNNHLLGNTLVQPNDTKALTQKNDTIVWQTSKDEAISLAQSEGKKVLLLAGRDTCGNTNYMKNTVCETTSPEIKSFIEQYYIPWYCDVDTDNSFWQYAAGLQRITLPLICIIDPDGSNNYIDQTTGTQTAATFYNRIHMSIFVPDATLSVAPSVIEVSELSGTTAIAVANTNTGTMNWEVIETADWLTVSPVSGIDDQTLTVSYNANRLFTRKATITISADYARNSPFDVTTIQTSGPEVLNWITSKEEAISLATNEGKKYCFWQGVTHVATRDICVRLYVKKHHQKSNNASRQIISPGIVMWIAILNIGHTQMVWVDLHCRLFVLSIHWIAIIILTEQPPHKLLTTFLSDFKKTVTRHQMHPPAHILHMIQMTYLSRIHC</sequence>
<protein>
    <recommendedName>
        <fullName evidence="1">BACON domain-containing protein</fullName>
    </recommendedName>
</protein>
<accession>A0A1V1NUY0</accession>
<proteinExistence type="predicted"/>
<dbReference type="InterPro" id="IPR024361">
    <property type="entry name" value="BACON"/>
</dbReference>
<name>A0A1V1NUY0_9BACT</name>
<evidence type="ECO:0000313" key="3">
    <source>
        <dbReference type="Proteomes" id="UP000189670"/>
    </source>
</evidence>
<evidence type="ECO:0000259" key="1">
    <source>
        <dbReference type="Pfam" id="PF19190"/>
    </source>
</evidence>
<dbReference type="Gene3D" id="2.60.40.10">
    <property type="entry name" value="Immunoglobulins"/>
    <property type="match status" value="1"/>
</dbReference>
<dbReference type="Gene3D" id="3.40.30.10">
    <property type="entry name" value="Glutaredoxin"/>
    <property type="match status" value="1"/>
</dbReference>
<feature type="non-terminal residue" evidence="2">
    <location>
        <position position="1"/>
    </location>
</feature>
<gene>
    <name evidence="2" type="ORF">OMM_12875</name>
</gene>
<organism evidence="2 3">
    <name type="scientific">Candidatus Magnetoglobus multicellularis str. Araruama</name>
    <dbReference type="NCBI Taxonomy" id="890399"/>
    <lineage>
        <taxon>Bacteria</taxon>
        <taxon>Pseudomonadati</taxon>
        <taxon>Thermodesulfobacteriota</taxon>
        <taxon>Desulfobacteria</taxon>
        <taxon>Desulfobacterales</taxon>
        <taxon>Desulfobacteraceae</taxon>
        <taxon>Candidatus Magnetoglobus</taxon>
    </lineage>
</organism>